<reference evidence="2" key="1">
    <citation type="journal article" date="2015" name="Nature">
        <title>Complex archaea that bridge the gap between prokaryotes and eukaryotes.</title>
        <authorList>
            <person name="Spang A."/>
            <person name="Saw J.H."/>
            <person name="Jorgensen S.L."/>
            <person name="Zaremba-Niedzwiedzka K."/>
            <person name="Martijn J."/>
            <person name="Lind A.E."/>
            <person name="van Eijk R."/>
            <person name="Schleper C."/>
            <person name="Guy L."/>
            <person name="Ettema T.J."/>
        </authorList>
    </citation>
    <scope>NUCLEOTIDE SEQUENCE</scope>
</reference>
<accession>A0A0F9MY91</accession>
<feature type="transmembrane region" description="Helical" evidence="1">
    <location>
        <begin position="219"/>
        <end position="240"/>
    </location>
</feature>
<evidence type="ECO:0000313" key="2">
    <source>
        <dbReference type="EMBL" id="KKN10659.1"/>
    </source>
</evidence>
<comment type="caution">
    <text evidence="2">The sequence shown here is derived from an EMBL/GenBank/DDBJ whole genome shotgun (WGS) entry which is preliminary data.</text>
</comment>
<dbReference type="AlphaFoldDB" id="A0A0F9MY91"/>
<keyword evidence="1" id="KW-1133">Transmembrane helix</keyword>
<keyword evidence="1" id="KW-0812">Transmembrane</keyword>
<evidence type="ECO:0000256" key="1">
    <source>
        <dbReference type="SAM" id="Phobius"/>
    </source>
</evidence>
<dbReference type="EMBL" id="LAZR01004223">
    <property type="protein sequence ID" value="KKN10659.1"/>
    <property type="molecule type" value="Genomic_DNA"/>
</dbReference>
<proteinExistence type="predicted"/>
<gene>
    <name evidence="2" type="ORF">LCGC14_1034440</name>
</gene>
<protein>
    <submittedName>
        <fullName evidence="2">Uncharacterized protein</fullName>
    </submittedName>
</protein>
<organism evidence="2">
    <name type="scientific">marine sediment metagenome</name>
    <dbReference type="NCBI Taxonomy" id="412755"/>
    <lineage>
        <taxon>unclassified sequences</taxon>
        <taxon>metagenomes</taxon>
        <taxon>ecological metagenomes</taxon>
    </lineage>
</organism>
<name>A0A0F9MY91_9ZZZZ</name>
<sequence>MTIVFFANDTLGNLNSVNITLKKDIKIPELVVIDPLPGNIYGNTAPSYSISIFEGNLNSTWYSMNGYNETILTTDGVLNQSLWDLQGNGTVSISFYANDSVDNLAYFEIIIRKDILAPIITIKSPTTNQLFGIGPPSYDLTITEGNLDTIWYTLDGGENNFTTPGFTGLISQELWDNLPNGYITIKFYVNDTLGYISFKEVTVVKDTPTPTSPSGIPGYNVFILIGIISLIAVITIKFRYIKKIE</sequence>
<keyword evidence="1" id="KW-0472">Membrane</keyword>